<protein>
    <submittedName>
        <fullName evidence="1">Uncharacterized protein</fullName>
    </submittedName>
</protein>
<keyword evidence="2" id="KW-1185">Reference proteome</keyword>
<evidence type="ECO:0000313" key="2">
    <source>
        <dbReference type="Proteomes" id="UP001209878"/>
    </source>
</evidence>
<evidence type="ECO:0000313" key="1">
    <source>
        <dbReference type="EMBL" id="KAK2178706.1"/>
    </source>
</evidence>
<dbReference type="PANTHER" id="PTHR33480">
    <property type="entry name" value="SET DOMAIN-CONTAINING PROTEIN-RELATED"/>
    <property type="match status" value="1"/>
</dbReference>
<name>A0AAD9NS85_RIDPI</name>
<dbReference type="Proteomes" id="UP001209878">
    <property type="component" value="Unassembled WGS sequence"/>
</dbReference>
<dbReference type="PANTHER" id="PTHR33480:SF1">
    <property type="entry name" value="TYR RECOMBINASE DOMAIN-CONTAINING PROTEIN"/>
    <property type="match status" value="1"/>
</dbReference>
<reference evidence="1" key="1">
    <citation type="journal article" date="2023" name="Mol. Biol. Evol.">
        <title>Third-Generation Sequencing Reveals the Adaptive Role of the Epigenome in Three Deep-Sea Polychaetes.</title>
        <authorList>
            <person name="Perez M."/>
            <person name="Aroh O."/>
            <person name="Sun Y."/>
            <person name="Lan Y."/>
            <person name="Juniper S.K."/>
            <person name="Young C.R."/>
            <person name="Angers B."/>
            <person name="Qian P.Y."/>
        </authorList>
    </citation>
    <scope>NUCLEOTIDE SEQUENCE</scope>
    <source>
        <strain evidence="1">R07B-5</strain>
    </source>
</reference>
<accession>A0AAD9NS85</accession>
<organism evidence="1 2">
    <name type="scientific">Ridgeia piscesae</name>
    <name type="common">Tubeworm</name>
    <dbReference type="NCBI Taxonomy" id="27915"/>
    <lineage>
        <taxon>Eukaryota</taxon>
        <taxon>Metazoa</taxon>
        <taxon>Spiralia</taxon>
        <taxon>Lophotrochozoa</taxon>
        <taxon>Annelida</taxon>
        <taxon>Polychaeta</taxon>
        <taxon>Sedentaria</taxon>
        <taxon>Canalipalpata</taxon>
        <taxon>Sabellida</taxon>
        <taxon>Siboglinidae</taxon>
        <taxon>Ridgeia</taxon>
    </lineage>
</organism>
<gene>
    <name evidence="1" type="ORF">NP493_533g01011</name>
</gene>
<dbReference type="EMBL" id="JAODUO010000532">
    <property type="protein sequence ID" value="KAK2178706.1"/>
    <property type="molecule type" value="Genomic_DNA"/>
</dbReference>
<dbReference type="AlphaFoldDB" id="A0AAD9NS85"/>
<sequence length="452" mass="51530">MMSLVIPLTGDPFVASTFIVAAPDGARMKHISHLAKAAASEIEPLNTPTPGTMWPQSISPQANPAAYVIPEAEAPVLNGKHAKEEDNASDKRPTDGVLRKLLMCLHLLIQAKNNIRREGIFWFNTNLIKNCKKPKHVPTEKFLSERKCSNSDSIRFCSDCKRFLSGRNFWKHRKTCTGEKAEPVTPVTMTRDVHKDAEFVTNILNKFRNSEAGNICMTNTLIQQVGYRHYCLRKCHTSKQDELRKNVMQEMRELARLLIQFKSTAKEHGLDGTNLGVEDMFTRRHLAVLREAIDTLAEGGKYGLKLNLNAIVIRTMKSLKGLYAERMDDAKCKELDMFADAYCFRSHEMFATARYQAVHQSMDKARRPASLPEEASVETLKTYLNMSIKRLSSQKELVGEDYVLLRSMVVCRITLFNGRRGEEPSRMLVSEWNDAKNGEWLQKHEVCKTKYW</sequence>
<proteinExistence type="predicted"/>
<comment type="caution">
    <text evidence="1">The sequence shown here is derived from an EMBL/GenBank/DDBJ whole genome shotgun (WGS) entry which is preliminary data.</text>
</comment>